<feature type="domain" description="Hemocyanin middle" evidence="1">
    <location>
        <begin position="2"/>
        <end position="85"/>
    </location>
</feature>
<dbReference type="Gene3D" id="1.10.1280.10">
    <property type="entry name" value="Di-copper center containing domain from catechol oxidase"/>
    <property type="match status" value="1"/>
</dbReference>
<dbReference type="SUPFAM" id="SSF48056">
    <property type="entry name" value="Di-copper centre-containing domain"/>
    <property type="match status" value="1"/>
</dbReference>
<reference evidence="2 3" key="1">
    <citation type="submission" date="2017-09" db="EMBL/GenBank/DDBJ databases">
        <title>Bacterial and phytoplankton interrelationship in Kongsfjorden, an Arctic fjord.</title>
        <authorList>
            <person name="Sinha R."/>
            <person name="Krishnan K."/>
        </authorList>
    </citation>
    <scope>NUCLEOTIDE SEQUENCE [LARGE SCALE GENOMIC DNA]</scope>
    <source>
        <strain evidence="2 3">58</strain>
    </source>
</reference>
<organism evidence="2 3">
    <name type="scientific">Halopseudomonas pelagia</name>
    <dbReference type="NCBI Taxonomy" id="553151"/>
    <lineage>
        <taxon>Bacteria</taxon>
        <taxon>Pseudomonadati</taxon>
        <taxon>Pseudomonadota</taxon>
        <taxon>Gammaproteobacteria</taxon>
        <taxon>Pseudomonadales</taxon>
        <taxon>Pseudomonadaceae</taxon>
        <taxon>Halopseudomonas</taxon>
    </lineage>
</organism>
<dbReference type="Proteomes" id="UP000243750">
    <property type="component" value="Unassembled WGS sequence"/>
</dbReference>
<proteinExistence type="predicted"/>
<gene>
    <name evidence="2" type="ORF">CO192_12965</name>
</gene>
<name>A0AA91U1S2_9GAMM</name>
<evidence type="ECO:0000259" key="1">
    <source>
        <dbReference type="Pfam" id="PF00372"/>
    </source>
</evidence>
<sequence length="87" mass="10096">MWNDVLKTGYWPKIRLHTGDEMPVRHNYVQLVTKENLKDKILLDDIEKIIREGILTGQIVRRDGTTISLKKTEDVEYLCRLILGGMG</sequence>
<protein>
    <recommendedName>
        <fullName evidence="1">Hemocyanin middle domain-containing protein</fullName>
    </recommendedName>
</protein>
<accession>A0AA91U1S2</accession>
<comment type="caution">
    <text evidence="2">The sequence shown here is derived from an EMBL/GenBank/DDBJ whole genome shotgun (WGS) entry which is preliminary data.</text>
</comment>
<feature type="non-terminal residue" evidence="2">
    <location>
        <position position="87"/>
    </location>
</feature>
<dbReference type="Pfam" id="PF00372">
    <property type="entry name" value="Hemocyanin_M"/>
    <property type="match status" value="1"/>
</dbReference>
<evidence type="ECO:0000313" key="3">
    <source>
        <dbReference type="Proteomes" id="UP000243750"/>
    </source>
</evidence>
<evidence type="ECO:0000313" key="2">
    <source>
        <dbReference type="EMBL" id="PCC98962.1"/>
    </source>
</evidence>
<dbReference type="AlphaFoldDB" id="A0AA91U1S2"/>
<dbReference type="InterPro" id="IPR000896">
    <property type="entry name" value="Hemocyanin/hexamerin_mid_dom"/>
</dbReference>
<dbReference type="EMBL" id="NWMT01000167">
    <property type="protein sequence ID" value="PCC98962.1"/>
    <property type="molecule type" value="Genomic_DNA"/>
</dbReference>
<dbReference type="InterPro" id="IPR008922">
    <property type="entry name" value="Di-copper_centre_dom_sf"/>
</dbReference>